<reference evidence="1" key="1">
    <citation type="submission" date="2018-05" db="EMBL/GenBank/DDBJ databases">
        <authorList>
            <person name="Lanie J.A."/>
            <person name="Ng W.-L."/>
            <person name="Kazmierczak K.M."/>
            <person name="Andrzejewski T.M."/>
            <person name="Davidsen T.M."/>
            <person name="Wayne K.J."/>
            <person name="Tettelin H."/>
            <person name="Glass J.I."/>
            <person name="Rusch D."/>
            <person name="Podicherti R."/>
            <person name="Tsui H.-C.T."/>
            <person name="Winkler M.E."/>
        </authorList>
    </citation>
    <scope>NUCLEOTIDE SEQUENCE</scope>
</reference>
<feature type="non-terminal residue" evidence="1">
    <location>
        <position position="28"/>
    </location>
</feature>
<gene>
    <name evidence="1" type="ORF">METZ01_LOCUS406344</name>
</gene>
<evidence type="ECO:0008006" key="2">
    <source>
        <dbReference type="Google" id="ProtNLM"/>
    </source>
</evidence>
<accession>A0A382W4H5</accession>
<sequence>MFNMIDLSGKQGLVVGVANKRSISWAIA</sequence>
<dbReference type="EMBL" id="UINC01156845">
    <property type="protein sequence ID" value="SVD53490.1"/>
    <property type="molecule type" value="Genomic_DNA"/>
</dbReference>
<evidence type="ECO:0000313" key="1">
    <source>
        <dbReference type="EMBL" id="SVD53490.1"/>
    </source>
</evidence>
<organism evidence="1">
    <name type="scientific">marine metagenome</name>
    <dbReference type="NCBI Taxonomy" id="408172"/>
    <lineage>
        <taxon>unclassified sequences</taxon>
        <taxon>metagenomes</taxon>
        <taxon>ecological metagenomes</taxon>
    </lineage>
</organism>
<protein>
    <recommendedName>
        <fullName evidence="2">NADH-specific enoyl-ACP reductase</fullName>
    </recommendedName>
</protein>
<dbReference type="AlphaFoldDB" id="A0A382W4H5"/>
<name>A0A382W4H5_9ZZZZ</name>
<proteinExistence type="predicted"/>